<protein>
    <submittedName>
        <fullName evidence="1 2">Uncharacterized protein</fullName>
    </submittedName>
</protein>
<reference evidence="2" key="3">
    <citation type="submission" date="2015-06" db="UniProtKB">
        <authorList>
            <consortium name="EnsemblMetazoa"/>
        </authorList>
    </citation>
    <scope>IDENTIFICATION</scope>
</reference>
<accession>T1FC59</accession>
<keyword evidence="3" id="KW-1185">Reference proteome</keyword>
<name>T1FC59_HELRO</name>
<dbReference type="Proteomes" id="UP000015101">
    <property type="component" value="Unassembled WGS sequence"/>
</dbReference>
<dbReference type="InParanoid" id="T1FC59"/>
<gene>
    <name evidence="2" type="primary">20206408</name>
    <name evidence="1" type="ORF">HELRODRAFT_177736</name>
</gene>
<dbReference type="RefSeq" id="XP_009024141.1">
    <property type="nucleotide sequence ID" value="XM_009025893.1"/>
</dbReference>
<evidence type="ECO:0000313" key="1">
    <source>
        <dbReference type="EMBL" id="ESN97681.1"/>
    </source>
</evidence>
<dbReference type="HOGENOM" id="CLU_1549311_0_0_1"/>
<dbReference type="EMBL" id="KB097304">
    <property type="protein sequence ID" value="ESN97681.1"/>
    <property type="molecule type" value="Genomic_DNA"/>
</dbReference>
<reference evidence="3" key="1">
    <citation type="submission" date="2012-12" db="EMBL/GenBank/DDBJ databases">
        <authorList>
            <person name="Hellsten U."/>
            <person name="Grimwood J."/>
            <person name="Chapman J.A."/>
            <person name="Shapiro H."/>
            <person name="Aerts A."/>
            <person name="Otillar R.P."/>
            <person name="Terry A.Y."/>
            <person name="Boore J.L."/>
            <person name="Simakov O."/>
            <person name="Marletaz F."/>
            <person name="Cho S.-J."/>
            <person name="Edsinger-Gonzales E."/>
            <person name="Havlak P."/>
            <person name="Kuo D.-H."/>
            <person name="Larsson T."/>
            <person name="Lv J."/>
            <person name="Arendt D."/>
            <person name="Savage R."/>
            <person name="Osoegawa K."/>
            <person name="de Jong P."/>
            <person name="Lindberg D.R."/>
            <person name="Seaver E.C."/>
            <person name="Weisblat D.A."/>
            <person name="Putnam N.H."/>
            <person name="Grigoriev I.V."/>
            <person name="Rokhsar D.S."/>
        </authorList>
    </citation>
    <scope>NUCLEOTIDE SEQUENCE</scope>
</reference>
<organism evidence="2 3">
    <name type="scientific">Helobdella robusta</name>
    <name type="common">Californian leech</name>
    <dbReference type="NCBI Taxonomy" id="6412"/>
    <lineage>
        <taxon>Eukaryota</taxon>
        <taxon>Metazoa</taxon>
        <taxon>Spiralia</taxon>
        <taxon>Lophotrochozoa</taxon>
        <taxon>Annelida</taxon>
        <taxon>Clitellata</taxon>
        <taxon>Hirudinea</taxon>
        <taxon>Rhynchobdellida</taxon>
        <taxon>Glossiphoniidae</taxon>
        <taxon>Helobdella</taxon>
    </lineage>
</organism>
<dbReference type="EnsemblMetazoa" id="HelroT177736">
    <property type="protein sequence ID" value="HelroP177736"/>
    <property type="gene ID" value="HelroG177736"/>
</dbReference>
<reference evidence="1 3" key="2">
    <citation type="journal article" date="2013" name="Nature">
        <title>Insights into bilaterian evolution from three spiralian genomes.</title>
        <authorList>
            <person name="Simakov O."/>
            <person name="Marletaz F."/>
            <person name="Cho S.J."/>
            <person name="Edsinger-Gonzales E."/>
            <person name="Havlak P."/>
            <person name="Hellsten U."/>
            <person name="Kuo D.H."/>
            <person name="Larsson T."/>
            <person name="Lv J."/>
            <person name="Arendt D."/>
            <person name="Savage R."/>
            <person name="Osoegawa K."/>
            <person name="de Jong P."/>
            <person name="Grimwood J."/>
            <person name="Chapman J.A."/>
            <person name="Shapiro H."/>
            <person name="Aerts A."/>
            <person name="Otillar R.P."/>
            <person name="Terry A.Y."/>
            <person name="Boore J.L."/>
            <person name="Grigoriev I.V."/>
            <person name="Lindberg D.R."/>
            <person name="Seaver E.C."/>
            <person name="Weisblat D.A."/>
            <person name="Putnam N.H."/>
            <person name="Rokhsar D.S."/>
        </authorList>
    </citation>
    <scope>NUCLEOTIDE SEQUENCE</scope>
</reference>
<evidence type="ECO:0000313" key="2">
    <source>
        <dbReference type="EnsemblMetazoa" id="HelroP177736"/>
    </source>
</evidence>
<dbReference type="CTD" id="20206408"/>
<sequence length="173" mass="19660">MTPYRTSRLFNITKYVVQTGDVTNQSVTRESVVTSLTTRTTKLTLKNENINTINNYKINNNYNNNINNNINNNNNQSSVTSRSRLGHVFATALGYVLNKPGRLEYLGQLCIKIEIRVALTKVARTTLSAFDLFSYIFNLEIYNSAKIVRLACSCRSRKVLVIQGKEKLHYGQT</sequence>
<dbReference type="EMBL" id="AMQM01006165">
    <property type="status" value="NOT_ANNOTATED_CDS"/>
    <property type="molecule type" value="Genomic_DNA"/>
</dbReference>
<proteinExistence type="predicted"/>
<dbReference type="GeneID" id="20206408"/>
<dbReference type="KEGG" id="hro:HELRODRAFT_177736"/>
<dbReference type="AlphaFoldDB" id="T1FC59"/>
<evidence type="ECO:0000313" key="3">
    <source>
        <dbReference type="Proteomes" id="UP000015101"/>
    </source>
</evidence>